<dbReference type="NCBIfam" id="TIGR01730">
    <property type="entry name" value="RND_mfp"/>
    <property type="match status" value="1"/>
</dbReference>
<dbReference type="Gene3D" id="2.40.420.20">
    <property type="match status" value="1"/>
</dbReference>
<evidence type="ECO:0000256" key="1">
    <source>
        <dbReference type="ARBA" id="ARBA00004196"/>
    </source>
</evidence>
<dbReference type="GO" id="GO:0046677">
    <property type="term" value="P:response to antibiotic"/>
    <property type="evidence" value="ECO:0007669"/>
    <property type="project" value="TreeGrafter"/>
</dbReference>
<dbReference type="SUPFAM" id="SSF111369">
    <property type="entry name" value="HlyD-like secretion proteins"/>
    <property type="match status" value="1"/>
</dbReference>
<reference evidence="10 11" key="1">
    <citation type="submission" date="2020-08" db="EMBL/GenBank/DDBJ databases">
        <title>Genomic Encyclopedia of Type Strains, Phase IV (KMG-IV): sequencing the most valuable type-strain genomes for metagenomic binning, comparative biology and taxonomic classification.</title>
        <authorList>
            <person name="Goeker M."/>
        </authorList>
    </citation>
    <scope>NUCLEOTIDE SEQUENCE [LARGE SCALE GENOMIC DNA]</scope>
    <source>
        <strain evidence="10 11">DSM 22198</strain>
    </source>
</reference>
<feature type="chain" id="PRO_5031027497" evidence="5">
    <location>
        <begin position="21"/>
        <end position="394"/>
    </location>
</feature>
<evidence type="ECO:0000313" key="11">
    <source>
        <dbReference type="Proteomes" id="UP000539175"/>
    </source>
</evidence>
<evidence type="ECO:0000259" key="8">
    <source>
        <dbReference type="Pfam" id="PF25944"/>
    </source>
</evidence>
<dbReference type="Pfam" id="PF25917">
    <property type="entry name" value="BSH_RND"/>
    <property type="match status" value="1"/>
</dbReference>
<dbReference type="PANTHER" id="PTHR30158">
    <property type="entry name" value="ACRA/E-RELATED COMPONENT OF DRUG EFFLUX TRANSPORTER"/>
    <property type="match status" value="1"/>
</dbReference>
<dbReference type="Pfam" id="PF25944">
    <property type="entry name" value="Beta-barrel_RND"/>
    <property type="match status" value="1"/>
</dbReference>
<evidence type="ECO:0000259" key="7">
    <source>
        <dbReference type="Pfam" id="PF25917"/>
    </source>
</evidence>
<feature type="domain" description="Multidrug resistance protein MdtA-like C-terminal permuted SH3" evidence="9">
    <location>
        <begin position="306"/>
        <end position="368"/>
    </location>
</feature>
<keyword evidence="11" id="KW-1185">Reference proteome</keyword>
<feature type="domain" description="Multidrug resistance protein MdtA-like barrel-sandwich hybrid" evidence="7">
    <location>
        <begin position="63"/>
        <end position="206"/>
    </location>
</feature>
<feature type="compositionally biased region" description="Low complexity" evidence="4">
    <location>
        <begin position="382"/>
        <end position="394"/>
    </location>
</feature>
<evidence type="ECO:0000313" key="10">
    <source>
        <dbReference type="EMBL" id="MBB6254509.1"/>
    </source>
</evidence>
<dbReference type="FunFam" id="2.40.420.20:FF:000001">
    <property type="entry name" value="Efflux RND transporter periplasmic adaptor subunit"/>
    <property type="match status" value="1"/>
</dbReference>
<feature type="domain" description="Multidrug resistance protein MdtA-like alpha-helical hairpin" evidence="6">
    <location>
        <begin position="103"/>
        <end position="173"/>
    </location>
</feature>
<dbReference type="Gene3D" id="1.10.287.470">
    <property type="entry name" value="Helix hairpin bin"/>
    <property type="match status" value="1"/>
</dbReference>
<dbReference type="Pfam" id="PF25967">
    <property type="entry name" value="RND-MFP_C"/>
    <property type="match status" value="1"/>
</dbReference>
<comment type="subcellular location">
    <subcellularLocation>
        <location evidence="1">Cell envelope</location>
    </subcellularLocation>
</comment>
<dbReference type="GO" id="GO:0022857">
    <property type="term" value="F:transmembrane transporter activity"/>
    <property type="evidence" value="ECO:0007669"/>
    <property type="project" value="InterPro"/>
</dbReference>
<comment type="similarity">
    <text evidence="2">Belongs to the membrane fusion protein (MFP) (TC 8.A.1) family.</text>
</comment>
<keyword evidence="3" id="KW-0175">Coiled coil</keyword>
<dbReference type="Proteomes" id="UP000539175">
    <property type="component" value="Unassembled WGS sequence"/>
</dbReference>
<dbReference type="InterPro" id="IPR058627">
    <property type="entry name" value="MdtA-like_C"/>
</dbReference>
<name>A0A7X0B2F2_9PROT</name>
<feature type="coiled-coil region" evidence="3">
    <location>
        <begin position="104"/>
        <end position="131"/>
    </location>
</feature>
<dbReference type="Gene3D" id="2.40.50.100">
    <property type="match status" value="1"/>
</dbReference>
<sequence length="394" mass="41006">MTLNIPRVALVATLSAAAVALVGCGEKKQAPPPPGPLSVGVVTVNPQPVTLSTELTGRTSAFRVADVRPQVSGVILKRLFTEGGDVKAGQQLYQIDPAPYEATLASAKATLAQAEATVKSVKAKAERYADLVTVNAISKQDYDDAIASLATDQAAVDSAKASVKTAQINLDYTKVYSPISGRIGRSSVTEGALVTSDQTTALATVQQLDPLYVDITQSSIDLMLMRREITAGHVQGAAAGEAPISLFIDGMGDAPYEQPGRLQFADVTVDQTTGMVTLRAIVPNPKADLLPGLFVRARVEEGVRNDAFLVPQQAVVRGGDGSATVWVVGADNKVSVRPVTTTQAQGDKWVVTGGLSAGDRVVVVGVQRLRPGAEVKPDAAAEPKPAAPAAQQPL</sequence>
<dbReference type="PROSITE" id="PS51257">
    <property type="entry name" value="PROKAR_LIPOPROTEIN"/>
    <property type="match status" value="1"/>
</dbReference>
<feature type="signal peptide" evidence="5">
    <location>
        <begin position="1"/>
        <end position="20"/>
    </location>
</feature>
<dbReference type="PANTHER" id="PTHR30158:SF3">
    <property type="entry name" value="MULTIDRUG EFFLUX PUMP SUBUNIT ACRA-RELATED"/>
    <property type="match status" value="1"/>
</dbReference>
<evidence type="ECO:0000256" key="3">
    <source>
        <dbReference type="SAM" id="Coils"/>
    </source>
</evidence>
<dbReference type="EMBL" id="JACIIZ010000017">
    <property type="protein sequence ID" value="MBB6254509.1"/>
    <property type="molecule type" value="Genomic_DNA"/>
</dbReference>
<feature type="domain" description="Multidrug resistance protein MdtA-like beta-barrel" evidence="8">
    <location>
        <begin position="210"/>
        <end position="302"/>
    </location>
</feature>
<gene>
    <name evidence="10" type="ORF">FHS74_005098</name>
</gene>
<dbReference type="GO" id="GO:0005886">
    <property type="term" value="C:plasma membrane"/>
    <property type="evidence" value="ECO:0007669"/>
    <property type="project" value="UniProtKB-SubCell"/>
</dbReference>
<evidence type="ECO:0000259" key="9">
    <source>
        <dbReference type="Pfam" id="PF25967"/>
    </source>
</evidence>
<evidence type="ECO:0000256" key="4">
    <source>
        <dbReference type="SAM" id="MobiDB-lite"/>
    </source>
</evidence>
<evidence type="ECO:0000256" key="2">
    <source>
        <dbReference type="ARBA" id="ARBA00009477"/>
    </source>
</evidence>
<proteinExistence type="inferred from homology"/>
<dbReference type="RefSeq" id="WP_184806977.1">
    <property type="nucleotide sequence ID" value="NZ_JACIIZ010000017.1"/>
</dbReference>
<evidence type="ECO:0000259" key="6">
    <source>
        <dbReference type="Pfam" id="PF25876"/>
    </source>
</evidence>
<dbReference type="InterPro" id="IPR006143">
    <property type="entry name" value="RND_pump_MFP"/>
</dbReference>
<dbReference type="AlphaFoldDB" id="A0A7X0B2F2"/>
<accession>A0A7X0B2F2</accession>
<evidence type="ECO:0000256" key="5">
    <source>
        <dbReference type="SAM" id="SignalP"/>
    </source>
</evidence>
<protein>
    <submittedName>
        <fullName evidence="10">Membrane fusion protein (Multidrug efflux system)</fullName>
    </submittedName>
</protein>
<dbReference type="InterPro" id="IPR058624">
    <property type="entry name" value="MdtA-like_HH"/>
</dbReference>
<dbReference type="Gene3D" id="2.40.30.170">
    <property type="match status" value="1"/>
</dbReference>
<dbReference type="InterPro" id="IPR058625">
    <property type="entry name" value="MdtA-like_BSH"/>
</dbReference>
<keyword evidence="5" id="KW-0732">Signal</keyword>
<organism evidence="10 11">
    <name type="scientific">Nitrospirillum iridis</name>
    <dbReference type="NCBI Taxonomy" id="765888"/>
    <lineage>
        <taxon>Bacteria</taxon>
        <taxon>Pseudomonadati</taxon>
        <taxon>Pseudomonadota</taxon>
        <taxon>Alphaproteobacteria</taxon>
        <taxon>Rhodospirillales</taxon>
        <taxon>Azospirillaceae</taxon>
        <taxon>Nitrospirillum</taxon>
    </lineage>
</organism>
<dbReference type="InterPro" id="IPR058626">
    <property type="entry name" value="MdtA-like_b-barrel"/>
</dbReference>
<feature type="region of interest" description="Disordered" evidence="4">
    <location>
        <begin position="373"/>
        <end position="394"/>
    </location>
</feature>
<comment type="caution">
    <text evidence="10">The sequence shown here is derived from an EMBL/GenBank/DDBJ whole genome shotgun (WGS) entry which is preliminary data.</text>
</comment>
<dbReference type="Pfam" id="PF25876">
    <property type="entry name" value="HH_MFP_RND"/>
    <property type="match status" value="1"/>
</dbReference>